<evidence type="ECO:0000256" key="3">
    <source>
        <dbReference type="ARBA" id="ARBA00023125"/>
    </source>
</evidence>
<evidence type="ECO:0000256" key="2">
    <source>
        <dbReference type="ARBA" id="ARBA00023015"/>
    </source>
</evidence>
<feature type="region of interest" description="Disordered" evidence="7">
    <location>
        <begin position="189"/>
        <end position="231"/>
    </location>
</feature>
<dbReference type="GO" id="GO:0000987">
    <property type="term" value="F:cis-regulatory region sequence-specific DNA binding"/>
    <property type="evidence" value="ECO:0007669"/>
    <property type="project" value="InterPro"/>
</dbReference>
<reference evidence="9 10" key="1">
    <citation type="submission" date="2024-01" db="EMBL/GenBank/DDBJ databases">
        <title>The genomes of 5 underutilized Papilionoideae crops provide insights into root nodulation and disease resistanc.</title>
        <authorList>
            <person name="Jiang F."/>
        </authorList>
    </citation>
    <scope>NUCLEOTIDE SEQUENCE [LARGE SCALE GENOMIC DNA]</scope>
    <source>
        <strain evidence="9">JINMINGXINNONG_FW02</strain>
        <tissue evidence="9">Leaves</tissue>
    </source>
</reference>
<protein>
    <recommendedName>
        <fullName evidence="8">MADS-box domain-containing protein</fullName>
    </recommendedName>
</protein>
<dbReference type="GO" id="GO:0046983">
    <property type="term" value="F:protein dimerization activity"/>
    <property type="evidence" value="ECO:0007669"/>
    <property type="project" value="InterPro"/>
</dbReference>
<dbReference type="InterPro" id="IPR033897">
    <property type="entry name" value="SRF-like_MADS-box"/>
</dbReference>
<evidence type="ECO:0000259" key="8">
    <source>
        <dbReference type="PROSITE" id="PS50066"/>
    </source>
</evidence>
<dbReference type="SMART" id="SM00432">
    <property type="entry name" value="MADS"/>
    <property type="match status" value="1"/>
</dbReference>
<keyword evidence="4" id="KW-0804">Transcription</keyword>
<evidence type="ECO:0000256" key="5">
    <source>
        <dbReference type="ARBA" id="ARBA00023242"/>
    </source>
</evidence>
<dbReference type="PROSITE" id="PS50066">
    <property type="entry name" value="MADS_BOX_2"/>
    <property type="match status" value="1"/>
</dbReference>
<evidence type="ECO:0000256" key="1">
    <source>
        <dbReference type="ARBA" id="ARBA00004123"/>
    </source>
</evidence>
<dbReference type="Pfam" id="PF00319">
    <property type="entry name" value="SRF-TF"/>
    <property type="match status" value="1"/>
</dbReference>
<comment type="caution">
    <text evidence="9">The sequence shown here is derived from an EMBL/GenBank/DDBJ whole genome shotgun (WGS) entry which is preliminary data.</text>
</comment>
<name>A0AAN9RJK2_PHACN</name>
<organism evidence="9 10">
    <name type="scientific">Phaseolus coccineus</name>
    <name type="common">Scarlet runner bean</name>
    <name type="synonym">Phaseolus multiflorus</name>
    <dbReference type="NCBI Taxonomy" id="3886"/>
    <lineage>
        <taxon>Eukaryota</taxon>
        <taxon>Viridiplantae</taxon>
        <taxon>Streptophyta</taxon>
        <taxon>Embryophyta</taxon>
        <taxon>Tracheophyta</taxon>
        <taxon>Spermatophyta</taxon>
        <taxon>Magnoliopsida</taxon>
        <taxon>eudicotyledons</taxon>
        <taxon>Gunneridae</taxon>
        <taxon>Pentapetalae</taxon>
        <taxon>rosids</taxon>
        <taxon>fabids</taxon>
        <taxon>Fabales</taxon>
        <taxon>Fabaceae</taxon>
        <taxon>Papilionoideae</taxon>
        <taxon>50 kb inversion clade</taxon>
        <taxon>NPAAA clade</taxon>
        <taxon>indigoferoid/millettioid clade</taxon>
        <taxon>Phaseoleae</taxon>
        <taxon>Phaseolus</taxon>
    </lineage>
</organism>
<keyword evidence="2" id="KW-0805">Transcription regulation</keyword>
<dbReference type="GO" id="GO:0005634">
    <property type="term" value="C:nucleus"/>
    <property type="evidence" value="ECO:0007669"/>
    <property type="project" value="UniProtKB-SubCell"/>
</dbReference>
<keyword evidence="5" id="KW-0539">Nucleus</keyword>
<dbReference type="Proteomes" id="UP001374584">
    <property type="component" value="Unassembled WGS sequence"/>
</dbReference>
<evidence type="ECO:0000256" key="6">
    <source>
        <dbReference type="SAM" id="Coils"/>
    </source>
</evidence>
<keyword evidence="10" id="KW-1185">Reference proteome</keyword>
<dbReference type="Gene3D" id="3.40.1810.10">
    <property type="entry name" value="Transcription factor, MADS-box"/>
    <property type="match status" value="1"/>
</dbReference>
<evidence type="ECO:0000313" key="10">
    <source>
        <dbReference type="Proteomes" id="UP001374584"/>
    </source>
</evidence>
<gene>
    <name evidence="9" type="ORF">VNO80_04323</name>
</gene>
<keyword evidence="6" id="KW-0175">Coiled coil</keyword>
<dbReference type="InterPro" id="IPR036879">
    <property type="entry name" value="TF_MADSbox_sf"/>
</dbReference>
<feature type="compositionally biased region" description="Low complexity" evidence="7">
    <location>
        <begin position="160"/>
        <end position="173"/>
    </location>
</feature>
<dbReference type="CDD" id="cd00266">
    <property type="entry name" value="MADS_SRF_like"/>
    <property type="match status" value="1"/>
</dbReference>
<comment type="subcellular location">
    <subcellularLocation>
        <location evidence="1">Nucleus</location>
    </subcellularLocation>
</comment>
<evidence type="ECO:0000256" key="4">
    <source>
        <dbReference type="ARBA" id="ARBA00023163"/>
    </source>
</evidence>
<dbReference type="SUPFAM" id="SSF55455">
    <property type="entry name" value="SRF-like"/>
    <property type="match status" value="1"/>
</dbReference>
<dbReference type="AlphaFoldDB" id="A0AAN9RJK2"/>
<sequence>MPRRKKVTLKLIENFVARKARYKRNRENLLKKVEDLTTLCDVNACVIIYGPGDNVPTVWPSHEIANELLNKFENAPLPDRVRKNVTPQVYIEQMNKKIENQVVKLKKRNDEKDMSNFMHKIHDGKSLSDLDANDICRLLCYVEGKLKCAGGKVDISKQQSSTKPPTPLLSSPLQNDIDSCANIDQQVFPQQSSLDSMKETGPMKSDSDNNMASNTGLPPLQPQPQPQTHLSDDNMALSQVNFESLNLDDIDMVLPSANFNDVIDDNDLGFGMLPQDNFIGLCDNGDLELLYGSSSGEITGNDIWSSYGSFGDISESDMMLPFNNNVQDNINGTSMGTNVENQGVSINNIELSGDQSTFGANNDGAILRKSSTNFVSTTSGGNLNS</sequence>
<proteinExistence type="predicted"/>
<evidence type="ECO:0000313" key="9">
    <source>
        <dbReference type="EMBL" id="KAK7378875.1"/>
    </source>
</evidence>
<feature type="region of interest" description="Disordered" evidence="7">
    <location>
        <begin position="153"/>
        <end position="176"/>
    </location>
</feature>
<dbReference type="EMBL" id="JAYMYR010000002">
    <property type="protein sequence ID" value="KAK7378875.1"/>
    <property type="molecule type" value="Genomic_DNA"/>
</dbReference>
<feature type="domain" description="MADS-box" evidence="8">
    <location>
        <begin position="2"/>
        <end position="50"/>
    </location>
</feature>
<dbReference type="GO" id="GO:0000981">
    <property type="term" value="F:DNA-binding transcription factor activity, RNA polymerase II-specific"/>
    <property type="evidence" value="ECO:0007669"/>
    <property type="project" value="InterPro"/>
</dbReference>
<dbReference type="GO" id="GO:0045944">
    <property type="term" value="P:positive regulation of transcription by RNA polymerase II"/>
    <property type="evidence" value="ECO:0007669"/>
    <property type="project" value="InterPro"/>
</dbReference>
<keyword evidence="3" id="KW-0238">DNA-binding</keyword>
<accession>A0AAN9RJK2</accession>
<feature type="coiled-coil region" evidence="6">
    <location>
        <begin position="12"/>
        <end position="39"/>
    </location>
</feature>
<dbReference type="PRINTS" id="PR00404">
    <property type="entry name" value="MADSDOMAIN"/>
</dbReference>
<dbReference type="InterPro" id="IPR002100">
    <property type="entry name" value="TF_MADSbox"/>
</dbReference>
<evidence type="ECO:0000256" key="7">
    <source>
        <dbReference type="SAM" id="MobiDB-lite"/>
    </source>
</evidence>